<feature type="binding site" evidence="7">
    <location>
        <position position="163"/>
    </location>
    <ligand>
        <name>3-phosphoshikimate</name>
        <dbReference type="ChEBI" id="CHEBI:145989"/>
    </ligand>
</feature>
<evidence type="ECO:0000256" key="3">
    <source>
        <dbReference type="ARBA" id="ARBA00022605"/>
    </source>
</evidence>
<comment type="function">
    <text evidence="7">Catalyzes the transfer of the enolpyruvyl moiety of phosphoenolpyruvate (PEP) to the 5-hydroxyl of shikimate-3-phosphate (S3P) to produce enolpyruvyl shikimate-3-phosphate and inorganic phosphate.</text>
</comment>
<keyword evidence="10" id="KW-1185">Reference proteome</keyword>
<comment type="subcellular location">
    <subcellularLocation>
        <location evidence="7">Cytoplasm</location>
    </subcellularLocation>
</comment>
<feature type="binding site" evidence="7">
    <location>
        <position position="91"/>
    </location>
    <ligand>
        <name>phosphoenolpyruvate</name>
        <dbReference type="ChEBI" id="CHEBI:58702"/>
    </ligand>
</feature>
<dbReference type="CDD" id="cd01556">
    <property type="entry name" value="EPSP_synthase"/>
    <property type="match status" value="1"/>
</dbReference>
<dbReference type="InterPro" id="IPR001986">
    <property type="entry name" value="Enolpyruvate_Tfrase_dom"/>
</dbReference>
<keyword evidence="4 7" id="KW-0808">Transferase</keyword>
<feature type="binding site" evidence="7">
    <location>
        <position position="21"/>
    </location>
    <ligand>
        <name>phosphoenolpyruvate</name>
        <dbReference type="ChEBI" id="CHEBI:58702"/>
    </ligand>
</feature>
<protein>
    <recommendedName>
        <fullName evidence="7">3-phosphoshikimate 1-carboxyvinyltransferase</fullName>
        <ecNumber evidence="7">2.5.1.19</ecNumber>
    </recommendedName>
    <alternativeName>
        <fullName evidence="7">5-enolpyruvylshikimate-3-phosphate synthase</fullName>
        <shortName evidence="7">EPSP synthase</shortName>
        <shortName evidence="7">EPSPS</shortName>
    </alternativeName>
</protein>
<dbReference type="PIRSF" id="PIRSF000505">
    <property type="entry name" value="EPSPS"/>
    <property type="match status" value="1"/>
</dbReference>
<evidence type="ECO:0000256" key="1">
    <source>
        <dbReference type="ARBA" id="ARBA00004811"/>
    </source>
</evidence>
<feature type="binding site" evidence="7">
    <location>
        <position position="337"/>
    </location>
    <ligand>
        <name>phosphoenolpyruvate</name>
        <dbReference type="ChEBI" id="CHEBI:58702"/>
    </ligand>
</feature>
<feature type="binding site" evidence="7">
    <location>
        <position position="164"/>
    </location>
    <ligand>
        <name>3-phosphoshikimate</name>
        <dbReference type="ChEBI" id="CHEBI:145989"/>
    </ligand>
</feature>
<dbReference type="PANTHER" id="PTHR21090:SF5">
    <property type="entry name" value="PENTAFUNCTIONAL AROM POLYPEPTIDE"/>
    <property type="match status" value="1"/>
</dbReference>
<evidence type="ECO:0000256" key="5">
    <source>
        <dbReference type="ARBA" id="ARBA00023141"/>
    </source>
</evidence>
<feature type="binding site" evidence="7">
    <location>
        <position position="333"/>
    </location>
    <ligand>
        <name>3-phosphoshikimate</name>
        <dbReference type="ChEBI" id="CHEBI:145989"/>
    </ligand>
</feature>
<dbReference type="EC" id="2.5.1.19" evidence="7"/>
<keyword evidence="5 7" id="KW-0057">Aromatic amino acid biosynthesis</keyword>
<dbReference type="PANTHER" id="PTHR21090">
    <property type="entry name" value="AROM/DEHYDROQUINATE SYNTHASE"/>
    <property type="match status" value="1"/>
</dbReference>
<dbReference type="InterPro" id="IPR023193">
    <property type="entry name" value="EPSP_synthase_CS"/>
</dbReference>
<reference evidence="9" key="1">
    <citation type="submission" date="2021-11" db="EMBL/GenBank/DDBJ databases">
        <authorList>
            <person name="Qingchun L."/>
            <person name="Dong Z."/>
            <person name="Zongwei Q."/>
            <person name="Jia Z."/>
            <person name="Duotao L."/>
        </authorList>
    </citation>
    <scope>NUCLEOTIDE SEQUENCE</scope>
    <source>
        <strain evidence="9">WLY-B-L2</strain>
    </source>
</reference>
<feature type="binding site" evidence="7">
    <location>
        <position position="162"/>
    </location>
    <ligand>
        <name>3-phosphoshikimate</name>
        <dbReference type="ChEBI" id="CHEBI:145989"/>
    </ligand>
</feature>
<feature type="binding site" evidence="7">
    <location>
        <position position="379"/>
    </location>
    <ligand>
        <name>phosphoenolpyruvate</name>
        <dbReference type="ChEBI" id="CHEBI:58702"/>
    </ligand>
</feature>
<comment type="caution">
    <text evidence="7">Lacks conserved residue(s) required for the propagation of feature annotation.</text>
</comment>
<comment type="pathway">
    <text evidence="1 7">Metabolic intermediate biosynthesis; chorismate biosynthesis; chorismate from D-erythrose 4-phosphate and phosphoenolpyruvate: step 6/7.</text>
</comment>
<dbReference type="RefSeq" id="WP_229981321.1">
    <property type="nucleotide sequence ID" value="NZ_JAJJPB010000008.1"/>
</dbReference>
<evidence type="ECO:0000313" key="10">
    <source>
        <dbReference type="Proteomes" id="UP001165422"/>
    </source>
</evidence>
<evidence type="ECO:0000259" key="8">
    <source>
        <dbReference type="Pfam" id="PF00275"/>
    </source>
</evidence>
<feature type="binding site" evidence="7">
    <location>
        <position position="190"/>
    </location>
    <ligand>
        <name>3-phosphoshikimate</name>
        <dbReference type="ChEBI" id="CHEBI:145989"/>
    </ligand>
</feature>
<dbReference type="InterPro" id="IPR013792">
    <property type="entry name" value="RNA3'P_cycl/enolpyr_Trfase_a/b"/>
</dbReference>
<name>A0ABS8N4V2_9CLOT</name>
<dbReference type="HAMAP" id="MF_00210">
    <property type="entry name" value="EPSP_synth"/>
    <property type="match status" value="1"/>
</dbReference>
<comment type="catalytic activity">
    <reaction evidence="6">
        <text>3-phosphoshikimate + phosphoenolpyruvate = 5-O-(1-carboxyvinyl)-3-phosphoshikimate + phosphate</text>
        <dbReference type="Rhea" id="RHEA:21256"/>
        <dbReference type="ChEBI" id="CHEBI:43474"/>
        <dbReference type="ChEBI" id="CHEBI:57701"/>
        <dbReference type="ChEBI" id="CHEBI:58702"/>
        <dbReference type="ChEBI" id="CHEBI:145989"/>
        <dbReference type="EC" id="2.5.1.19"/>
    </reaction>
    <physiologicalReaction direction="left-to-right" evidence="6">
        <dbReference type="Rhea" id="RHEA:21257"/>
    </physiologicalReaction>
</comment>
<feature type="domain" description="Enolpyruvate transferase" evidence="8">
    <location>
        <begin position="7"/>
        <end position="413"/>
    </location>
</feature>
<feature type="binding site" evidence="7">
    <location>
        <position position="26"/>
    </location>
    <ligand>
        <name>3-phosphoshikimate</name>
        <dbReference type="ChEBI" id="CHEBI:145989"/>
    </ligand>
</feature>
<dbReference type="Proteomes" id="UP001165422">
    <property type="component" value="Unassembled WGS sequence"/>
</dbReference>
<dbReference type="SUPFAM" id="SSF55205">
    <property type="entry name" value="EPT/RTPC-like"/>
    <property type="match status" value="1"/>
</dbReference>
<keyword evidence="7" id="KW-0963">Cytoplasm</keyword>
<evidence type="ECO:0000256" key="6">
    <source>
        <dbReference type="ARBA" id="ARBA00044633"/>
    </source>
</evidence>
<feature type="binding site" evidence="7">
    <location>
        <position position="22"/>
    </location>
    <ligand>
        <name>3-phosphoshikimate</name>
        <dbReference type="ChEBI" id="CHEBI:145989"/>
    </ligand>
</feature>
<organism evidence="9 10">
    <name type="scientific">Clostridium aromativorans</name>
    <dbReference type="NCBI Taxonomy" id="2836848"/>
    <lineage>
        <taxon>Bacteria</taxon>
        <taxon>Bacillati</taxon>
        <taxon>Bacillota</taxon>
        <taxon>Clostridia</taxon>
        <taxon>Eubacteriales</taxon>
        <taxon>Clostridiaceae</taxon>
        <taxon>Clostridium</taxon>
    </lineage>
</organism>
<comment type="caution">
    <text evidence="9">The sequence shown here is derived from an EMBL/GenBank/DDBJ whole genome shotgun (WGS) entry which is preliminary data.</text>
</comment>
<feature type="active site" description="Proton acceptor" evidence="7">
    <location>
        <position position="306"/>
    </location>
</feature>
<proteinExistence type="inferred from homology"/>
<dbReference type="NCBIfam" id="TIGR01356">
    <property type="entry name" value="aroA"/>
    <property type="match status" value="1"/>
</dbReference>
<dbReference type="PROSITE" id="PS00885">
    <property type="entry name" value="EPSP_SYNTHASE_2"/>
    <property type="match status" value="1"/>
</dbReference>
<evidence type="ECO:0000256" key="4">
    <source>
        <dbReference type="ARBA" id="ARBA00022679"/>
    </source>
</evidence>
<feature type="binding site" evidence="7">
    <location>
        <position position="119"/>
    </location>
    <ligand>
        <name>phosphoenolpyruvate</name>
        <dbReference type="ChEBI" id="CHEBI:58702"/>
    </ligand>
</feature>
<accession>A0ABS8N4V2</accession>
<dbReference type="EMBL" id="JAJJPB010000008">
    <property type="protein sequence ID" value="MCC9294838.1"/>
    <property type="molecule type" value="Genomic_DNA"/>
</dbReference>
<feature type="binding site" evidence="7">
    <location>
        <position position="164"/>
    </location>
    <ligand>
        <name>phosphoenolpyruvate</name>
        <dbReference type="ChEBI" id="CHEBI:58702"/>
    </ligand>
</feature>
<evidence type="ECO:0000256" key="7">
    <source>
        <dbReference type="HAMAP-Rule" id="MF_00210"/>
    </source>
</evidence>
<feature type="binding site" evidence="7">
    <location>
        <position position="21"/>
    </location>
    <ligand>
        <name>3-phosphoshikimate</name>
        <dbReference type="ChEBI" id="CHEBI:145989"/>
    </ligand>
</feature>
<sequence length="428" mass="47230">MRYLYIKPSELKGKVIVPTSKSICHRAIICASLCDGISNIGNVDFSRDIEATCDAMENLGAEIQRGKNNLIVKGNSRIHVKNTSINCLQSGSTIRFLIPIAATIDEEIIFTGEGKLVKRPLDIYYDIFDSQKIYYKNFKGKLPLILKGKLKSGEYRVRGDVSSQFITGLLFALPRLNGDSTIYVTTPLESKPYVDITLDLLKKFGINVDEDGHGKYTVRGGQKYKSRDYYEVEGDFSQSAFWLIMGALGKGITCCGLKKDSLQGDKIVVDILRKMGVKIEWEKGGLVVSPARKIYSSTIDASQCPDLVPALAVLASVSCGTTEIKNAGRLRVKESDRLKAISMELNKIGGNVVEKEDGLIIAGREKLTGGEVNSWDDHRIAMALASVSSKCQNPMIIKGAECVKKSYPNFWKDFKNLGGNINERNMGK</sequence>
<evidence type="ECO:0000313" key="9">
    <source>
        <dbReference type="EMBL" id="MCC9294838.1"/>
    </source>
</evidence>
<dbReference type="InterPro" id="IPR036968">
    <property type="entry name" value="Enolpyruvate_Tfrase_sf"/>
</dbReference>
<evidence type="ECO:0000256" key="2">
    <source>
        <dbReference type="ARBA" id="ARBA00009948"/>
    </source>
</evidence>
<feature type="binding site" evidence="7">
    <location>
        <position position="405"/>
    </location>
    <ligand>
        <name>phosphoenolpyruvate</name>
        <dbReference type="ChEBI" id="CHEBI:58702"/>
    </ligand>
</feature>
<keyword evidence="3 7" id="KW-0028">Amino-acid biosynthesis</keyword>
<dbReference type="Gene3D" id="3.65.10.10">
    <property type="entry name" value="Enolpyruvate transferase domain"/>
    <property type="match status" value="2"/>
</dbReference>
<comment type="subunit">
    <text evidence="7">Monomer.</text>
</comment>
<feature type="binding site" evidence="7">
    <location>
        <position position="306"/>
    </location>
    <ligand>
        <name>3-phosphoshikimate</name>
        <dbReference type="ChEBI" id="CHEBI:145989"/>
    </ligand>
</feature>
<dbReference type="Pfam" id="PF00275">
    <property type="entry name" value="EPSP_synthase"/>
    <property type="match status" value="1"/>
</dbReference>
<gene>
    <name evidence="7 9" type="primary">aroA</name>
    <name evidence="9" type="ORF">LN736_08205</name>
</gene>
<comment type="similarity">
    <text evidence="2 7">Belongs to the EPSP synthase family.</text>
</comment>
<dbReference type="InterPro" id="IPR006264">
    <property type="entry name" value="EPSP_synthase"/>
</dbReference>
<dbReference type="GO" id="GO:0003866">
    <property type="term" value="F:3-phosphoshikimate 1-carboxyvinyltransferase activity"/>
    <property type="evidence" value="ECO:0007669"/>
    <property type="project" value="UniProtKB-EC"/>
</dbReference>